<evidence type="ECO:0000313" key="4">
    <source>
        <dbReference type="EMBL" id="EUA85428.1"/>
    </source>
</evidence>
<organism evidence="4 5">
    <name type="scientific">Mycobacterium ulcerans str. Harvey</name>
    <dbReference type="NCBI Taxonomy" id="1299332"/>
    <lineage>
        <taxon>Bacteria</taxon>
        <taxon>Bacillati</taxon>
        <taxon>Actinomycetota</taxon>
        <taxon>Actinomycetes</taxon>
        <taxon>Mycobacteriales</taxon>
        <taxon>Mycobacteriaceae</taxon>
        <taxon>Mycobacterium</taxon>
        <taxon>Mycobacterium ulcerans group</taxon>
    </lineage>
</organism>
<dbReference type="Pfam" id="PF17689">
    <property type="entry name" value="Arabino_trans_N"/>
    <property type="match status" value="1"/>
</dbReference>
<reference evidence="4 5" key="1">
    <citation type="submission" date="2014-01" db="EMBL/GenBank/DDBJ databases">
        <authorList>
            <person name="Dobos K."/>
            <person name="Lenaerts A."/>
            <person name="Ordway D."/>
            <person name="DeGroote M.A."/>
            <person name="Parker T."/>
            <person name="Sizemore C."/>
            <person name="Tallon L.J."/>
            <person name="Sadzewicz L.K."/>
            <person name="Sengamalay N."/>
            <person name="Fraser C.M."/>
            <person name="Hine E."/>
            <person name="Shefchek K.A."/>
            <person name="Das S.P."/>
            <person name="Tettelin H."/>
        </authorList>
    </citation>
    <scope>NUCLEOTIDE SEQUENCE [LARGE SCALE GENOMIC DNA]</scope>
    <source>
        <strain evidence="4 5">Harvey</strain>
    </source>
</reference>
<feature type="transmembrane region" description="Helical" evidence="1">
    <location>
        <begin position="249"/>
        <end position="268"/>
    </location>
</feature>
<dbReference type="Proteomes" id="UP000020681">
    <property type="component" value="Unassembled WGS sequence"/>
</dbReference>
<feature type="transmembrane region" description="Helical" evidence="1">
    <location>
        <begin position="404"/>
        <end position="424"/>
    </location>
</feature>
<feature type="domain" description="Arabinofuranosyltransferase central" evidence="2">
    <location>
        <begin position="207"/>
        <end position="420"/>
    </location>
</feature>
<evidence type="ECO:0000256" key="1">
    <source>
        <dbReference type="SAM" id="Phobius"/>
    </source>
</evidence>
<protein>
    <submittedName>
        <fullName evidence="4">Mycobacterial cell wall arabinan synthesis family protein</fullName>
    </submittedName>
</protein>
<evidence type="ECO:0000313" key="5">
    <source>
        <dbReference type="Proteomes" id="UP000020681"/>
    </source>
</evidence>
<evidence type="ECO:0000259" key="2">
    <source>
        <dbReference type="Pfam" id="PF04602"/>
    </source>
</evidence>
<sequence>MSDSGAKDRIARLVAVVTGLLGTLLALATPLLPVDQTTAKLNWPQNGTFSSVEAPLISYVATDLEVTIPCSAAAGLAGPQINGKTVLLSTVPKQAPNAVDRGLLVQRANDDLVLVVRNVPVVSAPLSQVLSPACQRLTFTAHAESVTAEFVGLKQGPNAEHPGEPLRGERSGYDFRPQIVGVFTDLTGPTPPGLSFSATIDTRYSSSPTPLKMAAMIIGLLSTAVALVALHILDTADGTRHRRILPPRWWSIGALDGLVTAVLVWWHFVGANTSDDGYILTMARVSEHAGYMANYYRWFATPEAPFGWYYDLLAMWAHVSTASVWMRLPTLAMALTCWWVISREVIPRLGHAVKTNRAAAWTAAGMFLAVWLPLNNGLRPEPIIALGILLTWCSVERAVATSRLLPVAIACIIGALTLFSGLPASPPLARCWSRSGRCAPSCTAATNSSARCRCWRRCSPRPPSP</sequence>
<dbReference type="Pfam" id="PF04602">
    <property type="entry name" value="Arabinose_trans"/>
    <property type="match status" value="1"/>
</dbReference>
<name>A0ABP3A1E6_MYCUL</name>
<dbReference type="InterPro" id="IPR007680">
    <property type="entry name" value="Arabino_trans_central"/>
</dbReference>
<dbReference type="EMBL" id="JAOL01000190">
    <property type="protein sequence ID" value="EUA85428.1"/>
    <property type="molecule type" value="Genomic_DNA"/>
</dbReference>
<keyword evidence="5" id="KW-1185">Reference proteome</keyword>
<comment type="caution">
    <text evidence="4">The sequence shown here is derived from an EMBL/GenBank/DDBJ whole genome shotgun (WGS) entry which is preliminary data.</text>
</comment>
<dbReference type="InterPro" id="IPR040920">
    <property type="entry name" value="Arabino_trans_N"/>
</dbReference>
<accession>A0ABP3A1E6</accession>
<keyword evidence="1" id="KW-0472">Membrane</keyword>
<keyword evidence="1" id="KW-0812">Transmembrane</keyword>
<dbReference type="InterPro" id="IPR027451">
    <property type="entry name" value="EmbABC_dom1"/>
</dbReference>
<feature type="domain" description="Arabinosyltransferas concanavalin like" evidence="3">
    <location>
        <begin position="36"/>
        <end position="203"/>
    </location>
</feature>
<evidence type="ECO:0000259" key="3">
    <source>
        <dbReference type="Pfam" id="PF17689"/>
    </source>
</evidence>
<gene>
    <name evidence="4" type="ORF">I551_8054</name>
</gene>
<keyword evidence="1" id="KW-1133">Transmembrane helix</keyword>
<dbReference type="Gene3D" id="2.60.120.610">
    <property type="entry name" value="arabinofuranosyltransferase like domain"/>
    <property type="match status" value="1"/>
</dbReference>
<proteinExistence type="predicted"/>
<feature type="transmembrane region" description="Helical" evidence="1">
    <location>
        <begin position="213"/>
        <end position="233"/>
    </location>
</feature>